<dbReference type="RefSeq" id="WP_344183807.1">
    <property type="nucleotide sequence ID" value="NZ_BAAANC010000006.1"/>
</dbReference>
<organism evidence="2 3">
    <name type="scientific">Kribbella lupini</name>
    <dbReference type="NCBI Taxonomy" id="291602"/>
    <lineage>
        <taxon>Bacteria</taxon>
        <taxon>Bacillati</taxon>
        <taxon>Actinomycetota</taxon>
        <taxon>Actinomycetes</taxon>
        <taxon>Propionibacteriales</taxon>
        <taxon>Kribbellaceae</taxon>
        <taxon>Kribbella</taxon>
    </lineage>
</organism>
<dbReference type="EMBL" id="BAAANC010000006">
    <property type="protein sequence ID" value="GAA1562459.1"/>
    <property type="molecule type" value="Genomic_DNA"/>
</dbReference>
<keyword evidence="1" id="KW-0732">Signal</keyword>
<dbReference type="Proteomes" id="UP001500363">
    <property type="component" value="Unassembled WGS sequence"/>
</dbReference>
<evidence type="ECO:0008006" key="4">
    <source>
        <dbReference type="Google" id="ProtNLM"/>
    </source>
</evidence>
<comment type="caution">
    <text evidence="2">The sequence shown here is derived from an EMBL/GenBank/DDBJ whole genome shotgun (WGS) entry which is preliminary data.</text>
</comment>
<evidence type="ECO:0000256" key="1">
    <source>
        <dbReference type="SAM" id="SignalP"/>
    </source>
</evidence>
<protein>
    <recommendedName>
        <fullName evidence="4">Secreted protein</fullName>
    </recommendedName>
</protein>
<keyword evidence="3" id="KW-1185">Reference proteome</keyword>
<evidence type="ECO:0000313" key="3">
    <source>
        <dbReference type="Proteomes" id="UP001500363"/>
    </source>
</evidence>
<feature type="signal peptide" evidence="1">
    <location>
        <begin position="1"/>
        <end position="26"/>
    </location>
</feature>
<name>A0ABP4NLG4_9ACTN</name>
<reference evidence="3" key="1">
    <citation type="journal article" date="2019" name="Int. J. Syst. Evol. Microbiol.">
        <title>The Global Catalogue of Microorganisms (GCM) 10K type strain sequencing project: providing services to taxonomists for standard genome sequencing and annotation.</title>
        <authorList>
            <consortium name="The Broad Institute Genomics Platform"/>
            <consortium name="The Broad Institute Genome Sequencing Center for Infectious Disease"/>
            <person name="Wu L."/>
            <person name="Ma J."/>
        </authorList>
    </citation>
    <scope>NUCLEOTIDE SEQUENCE [LARGE SCALE GENOMIC DNA]</scope>
    <source>
        <strain evidence="3">JCM 14303</strain>
    </source>
</reference>
<feature type="chain" id="PRO_5046418067" description="Secreted protein" evidence="1">
    <location>
        <begin position="27"/>
        <end position="144"/>
    </location>
</feature>
<proteinExistence type="predicted"/>
<accession>A0ABP4NLG4</accession>
<gene>
    <name evidence="2" type="ORF">GCM10009741_79920</name>
</gene>
<sequence>MRLSRLAAVAAIGVLMLPATTTAAQAAPARDTCAVPVVAKEFDHDQTGGWWKITITMSCDWKYTKAYDVDVYNRTTKKTYFAHFGTTLANSYSKVVTIPSTPPNPRETACVDAQATVYGPREDPLGSQRTYDCFPITSPSRGAR</sequence>
<evidence type="ECO:0000313" key="2">
    <source>
        <dbReference type="EMBL" id="GAA1562459.1"/>
    </source>
</evidence>